<proteinExistence type="predicted"/>
<evidence type="ECO:0000313" key="2">
    <source>
        <dbReference type="Proteomes" id="UP000078090"/>
    </source>
</evidence>
<dbReference type="AlphaFoldDB" id="A0A177LSP8"/>
<protein>
    <recommendedName>
        <fullName evidence="3">SapC family protein</fullName>
    </recommendedName>
</protein>
<comment type="caution">
    <text evidence="1">The sequence shown here is derived from an EMBL/GenBank/DDBJ whole genome shotgun (WGS) entry which is preliminary data.</text>
</comment>
<dbReference type="Proteomes" id="UP000078090">
    <property type="component" value="Unassembled WGS sequence"/>
</dbReference>
<dbReference type="Pfam" id="PF07277">
    <property type="entry name" value="SapC"/>
    <property type="match status" value="1"/>
</dbReference>
<organism evidence="1 2">
    <name type="scientific">Methylomonas methanica</name>
    <dbReference type="NCBI Taxonomy" id="421"/>
    <lineage>
        <taxon>Bacteria</taxon>
        <taxon>Pseudomonadati</taxon>
        <taxon>Pseudomonadota</taxon>
        <taxon>Gammaproteobacteria</taxon>
        <taxon>Methylococcales</taxon>
        <taxon>Methylococcaceae</taxon>
        <taxon>Methylomonas</taxon>
    </lineage>
</organism>
<sequence>MGQLEQSVLNVFSFHFSSNSTGDTTVDNQLLFYKRIVSLNPAAHGRLHIAPSEDVGYARVSNSVPLIGPEFSEAGKEYPIAFGKAGDGQFVPVAVLGLNDGENLFVNGAGRWIGHYIPAFVRRYPFVPAEQAEDKQLVVCFDETSPRFNETAGEPLLVDGEPSAYLQQIIGFLREFHAESQRTAQFAATLHELDLLTERRADAVSPSGERYSLSGLWVVDQARFQKIGSDALDSLFQTGWLGLIYLHLASLSNFARLLERKAAASTEKPH</sequence>
<evidence type="ECO:0008006" key="3">
    <source>
        <dbReference type="Google" id="ProtNLM"/>
    </source>
</evidence>
<evidence type="ECO:0000313" key="1">
    <source>
        <dbReference type="EMBL" id="OAH96535.1"/>
    </source>
</evidence>
<name>A0A177LSP8_METMH</name>
<reference evidence="2" key="1">
    <citation type="submission" date="2016-03" db="EMBL/GenBank/DDBJ databases">
        <authorList>
            <person name="Heylen K."/>
            <person name="De Vos P."/>
            <person name="Vekeman B."/>
        </authorList>
    </citation>
    <scope>NUCLEOTIDE SEQUENCE [LARGE SCALE GENOMIC DNA]</scope>
    <source>
        <strain evidence="2">R-45363</strain>
    </source>
</reference>
<dbReference type="InterPro" id="IPR010836">
    <property type="entry name" value="SapC"/>
</dbReference>
<accession>A0A177LSP8</accession>
<gene>
    <name evidence="1" type="ORF">A1332_22415</name>
</gene>
<dbReference type="OrthoDB" id="9806524at2"/>
<dbReference type="EMBL" id="LUUG01000131">
    <property type="protein sequence ID" value="OAH96535.1"/>
    <property type="molecule type" value="Genomic_DNA"/>
</dbReference>